<feature type="domain" description="FAD-binding" evidence="6">
    <location>
        <begin position="31"/>
        <end position="406"/>
    </location>
</feature>
<organism evidence="7 8">
    <name type="scientific">Dissophora globulifera</name>
    <dbReference type="NCBI Taxonomy" id="979702"/>
    <lineage>
        <taxon>Eukaryota</taxon>
        <taxon>Fungi</taxon>
        <taxon>Fungi incertae sedis</taxon>
        <taxon>Mucoromycota</taxon>
        <taxon>Mortierellomycotina</taxon>
        <taxon>Mortierellomycetes</taxon>
        <taxon>Mortierellales</taxon>
        <taxon>Mortierellaceae</taxon>
        <taxon>Dissophora</taxon>
    </lineage>
</organism>
<dbReference type="SUPFAM" id="SSF54373">
    <property type="entry name" value="FAD-linked reductases, C-terminal domain"/>
    <property type="match status" value="1"/>
</dbReference>
<protein>
    <recommendedName>
        <fullName evidence="6">FAD-binding domain-containing protein</fullName>
    </recommendedName>
</protein>
<dbReference type="Proteomes" id="UP000738325">
    <property type="component" value="Unassembled WGS sequence"/>
</dbReference>
<keyword evidence="2" id="KW-0285">Flavoprotein</keyword>
<evidence type="ECO:0000256" key="4">
    <source>
        <dbReference type="ARBA" id="ARBA00023002"/>
    </source>
</evidence>
<dbReference type="GO" id="GO:0016709">
    <property type="term" value="F:oxidoreductase activity, acting on paired donors, with incorporation or reduction of molecular oxygen, NAD(P)H as one donor, and incorporation of one atom of oxygen"/>
    <property type="evidence" value="ECO:0007669"/>
    <property type="project" value="UniProtKB-ARBA"/>
</dbReference>
<evidence type="ECO:0000259" key="6">
    <source>
        <dbReference type="Pfam" id="PF01494"/>
    </source>
</evidence>
<dbReference type="OrthoDB" id="2690153at2759"/>
<keyword evidence="8" id="KW-1185">Reference proteome</keyword>
<keyword evidence="3" id="KW-0274">FAD</keyword>
<comment type="cofactor">
    <cofactor evidence="1">
        <name>FAD</name>
        <dbReference type="ChEBI" id="CHEBI:57692"/>
    </cofactor>
</comment>
<keyword evidence="4" id="KW-0560">Oxidoreductase</keyword>
<dbReference type="PANTHER" id="PTHR43004">
    <property type="entry name" value="TRK SYSTEM POTASSIUM UPTAKE PROTEIN"/>
    <property type="match status" value="1"/>
</dbReference>
<name>A0A9P6R6Q1_9FUNG</name>
<evidence type="ECO:0000256" key="2">
    <source>
        <dbReference type="ARBA" id="ARBA00022630"/>
    </source>
</evidence>
<feature type="region of interest" description="Disordered" evidence="5">
    <location>
        <begin position="1"/>
        <end position="25"/>
    </location>
</feature>
<evidence type="ECO:0000256" key="3">
    <source>
        <dbReference type="ARBA" id="ARBA00022827"/>
    </source>
</evidence>
<dbReference type="GO" id="GO:0071949">
    <property type="term" value="F:FAD binding"/>
    <property type="evidence" value="ECO:0007669"/>
    <property type="project" value="InterPro"/>
</dbReference>
<accession>A0A9P6R6Q1</accession>
<evidence type="ECO:0000256" key="5">
    <source>
        <dbReference type="SAM" id="MobiDB-lite"/>
    </source>
</evidence>
<dbReference type="PRINTS" id="PR00420">
    <property type="entry name" value="RNGMNOXGNASE"/>
</dbReference>
<gene>
    <name evidence="7" type="ORF">BGZ99_009083</name>
</gene>
<evidence type="ECO:0000313" key="7">
    <source>
        <dbReference type="EMBL" id="KAG0313103.1"/>
    </source>
</evidence>
<proteinExistence type="predicted"/>
<dbReference type="AlphaFoldDB" id="A0A9P6R6Q1"/>
<dbReference type="Gene3D" id="3.50.50.60">
    <property type="entry name" value="FAD/NAD(P)-binding domain"/>
    <property type="match status" value="1"/>
</dbReference>
<dbReference type="Pfam" id="PF01494">
    <property type="entry name" value="FAD_binding_3"/>
    <property type="match status" value="1"/>
</dbReference>
<evidence type="ECO:0000256" key="1">
    <source>
        <dbReference type="ARBA" id="ARBA00001974"/>
    </source>
</evidence>
<dbReference type="PANTHER" id="PTHR43004:SF19">
    <property type="entry name" value="BINDING MONOOXYGENASE, PUTATIVE (JCVI)-RELATED"/>
    <property type="match status" value="1"/>
</dbReference>
<dbReference type="SUPFAM" id="SSF51905">
    <property type="entry name" value="FAD/NAD(P)-binding domain"/>
    <property type="match status" value="1"/>
</dbReference>
<feature type="compositionally biased region" description="Low complexity" evidence="5">
    <location>
        <begin position="9"/>
        <end position="25"/>
    </location>
</feature>
<feature type="non-terminal residue" evidence="7">
    <location>
        <position position="479"/>
    </location>
</feature>
<evidence type="ECO:0000313" key="8">
    <source>
        <dbReference type="Proteomes" id="UP000738325"/>
    </source>
</evidence>
<sequence length="479" mass="52741">MMTTAHTISSGTSANPTLSSSSSSCSSSMTVPVLIAGGGPVGLYEAYLLTKMGIQVHIIDREMGPSPFSRAIGIHSRSMEILQMSGLIDEFLAQGQSMTDFSFFMGPKKVATIPFLGERSSTHYGFVLALEQARTSNILIKELDKLGVRVNYGWELLDTKVVEESGHHTFVETTIRRALSCEDTTANGRKPIGEVSPLDEQAGREYEMQVVRSEYLVAADGGRSTVRHKLNIGFPGRTLINKVMLCDGTFECDMELTGMTFIHGVNKKTLLAFSLSEGITRFVLEAGQMEPDEDISATLQDITIEKFEELANAIIAPAKLKVKESKWLTIFRVNERRAEHFVHKNRIFLAGDSAHVHSPAGGQGLNTGLQDAHNLAWKLAFVLNKVAPEALLETYQEREAMADRAIALSSKLLNRNIEMGVISLIRRRIFYALSPIIVPIMKAFGYEPEVSMLDIHYKENTLNMAHATQAAPAAEFQVG</sequence>
<comment type="caution">
    <text evidence="7">The sequence shown here is derived from an EMBL/GenBank/DDBJ whole genome shotgun (WGS) entry which is preliminary data.</text>
</comment>
<reference evidence="7" key="1">
    <citation type="journal article" date="2020" name="Fungal Divers.">
        <title>Resolving the Mortierellaceae phylogeny through synthesis of multi-gene phylogenetics and phylogenomics.</title>
        <authorList>
            <person name="Vandepol N."/>
            <person name="Liber J."/>
            <person name="Desiro A."/>
            <person name="Na H."/>
            <person name="Kennedy M."/>
            <person name="Barry K."/>
            <person name="Grigoriev I.V."/>
            <person name="Miller A.N."/>
            <person name="O'Donnell K."/>
            <person name="Stajich J.E."/>
            <person name="Bonito G."/>
        </authorList>
    </citation>
    <scope>NUCLEOTIDE SEQUENCE</scope>
    <source>
        <strain evidence="7">REB-010B</strain>
    </source>
</reference>
<dbReference type="InterPro" id="IPR036188">
    <property type="entry name" value="FAD/NAD-bd_sf"/>
</dbReference>
<dbReference type="InterPro" id="IPR002938">
    <property type="entry name" value="FAD-bd"/>
</dbReference>
<dbReference type="Gene3D" id="3.30.70.2450">
    <property type="match status" value="1"/>
</dbReference>
<dbReference type="InterPro" id="IPR050641">
    <property type="entry name" value="RIFMO-like"/>
</dbReference>
<dbReference type="EMBL" id="JAAAIP010000744">
    <property type="protein sequence ID" value="KAG0313103.1"/>
    <property type="molecule type" value="Genomic_DNA"/>
</dbReference>